<keyword evidence="1" id="KW-0472">Membrane</keyword>
<comment type="similarity">
    <text evidence="1">Belongs to the DP1 family.</text>
</comment>
<dbReference type="InterPro" id="IPR004345">
    <property type="entry name" value="TB2_DP1_HVA22"/>
</dbReference>
<feature type="compositionally biased region" description="Basic residues" evidence="2">
    <location>
        <begin position="323"/>
        <end position="335"/>
    </location>
</feature>
<dbReference type="Proteomes" id="UP000825002">
    <property type="component" value="Unassembled WGS sequence"/>
</dbReference>
<reference evidence="3 4" key="1">
    <citation type="submission" date="2020-10" db="EMBL/GenBank/DDBJ databases">
        <authorList>
            <person name="Klimov P.B."/>
            <person name="Dyachkov S.M."/>
            <person name="Chetverikov P.E."/>
        </authorList>
    </citation>
    <scope>NUCLEOTIDE SEQUENCE [LARGE SCALE GENOMIC DNA]</scope>
    <source>
        <strain evidence="3">BMOC 18-1129-001#AD2665</strain>
        <tissue evidence="3">Entire mites</tissue>
    </source>
</reference>
<feature type="compositionally biased region" description="Basic and acidic residues" evidence="2">
    <location>
        <begin position="171"/>
        <end position="186"/>
    </location>
</feature>
<keyword evidence="3" id="KW-0675">Receptor</keyword>
<dbReference type="EMBL" id="JAIFTH010001254">
    <property type="protein sequence ID" value="KAG9508609.1"/>
    <property type="molecule type" value="Genomic_DNA"/>
</dbReference>
<name>A0ABQ7S5B0_9ACAR</name>
<feature type="region of interest" description="Disordered" evidence="2">
    <location>
        <begin position="165"/>
        <end position="186"/>
    </location>
</feature>
<dbReference type="PANTHER" id="PTHR12300">
    <property type="entry name" value="HVA22-LIKE PROTEINS"/>
    <property type="match status" value="1"/>
</dbReference>
<sequence>MVSQVTLSTISAMLARLFYPYISLGLGALYPAYASWKSIKNRDRQQYQRWMMYWVTFAAFQAFEVFADIFIAFWLPFYYEIKVLLLIWLVSLGGQGAKLLYIHLINDELSRREQIIDRYMDRVSNLSNDLIRRLWHEVSKIFPLIMSIFLRVMIATSEGLPGISMSSDADDTTRNPSKKDDTEHDAMEIDQVDFSLAESIDDAFSDDATTKTLNKSAKRSKTRSKAKLCQFESDEDDENFNHIECDNNRTLVESSAPADTPQSQTEKSRTRKPSSTRPSRKTRLAKDTENSDQSNKEEPTASLTDDKPSETDDPDVTDATALVRRRAVRKPRAVKKTIFYTEP</sequence>
<feature type="region of interest" description="Disordered" evidence="2">
    <location>
        <begin position="249"/>
        <end position="343"/>
    </location>
</feature>
<evidence type="ECO:0000256" key="2">
    <source>
        <dbReference type="SAM" id="MobiDB-lite"/>
    </source>
</evidence>
<proteinExistence type="inferred from homology"/>
<feature type="transmembrane region" description="Helical" evidence="1">
    <location>
        <begin position="53"/>
        <end position="77"/>
    </location>
</feature>
<evidence type="ECO:0000256" key="1">
    <source>
        <dbReference type="RuleBase" id="RU362006"/>
    </source>
</evidence>
<gene>
    <name evidence="3" type="primary">REEP4</name>
    <name evidence="3" type="ORF">GZH46_02889</name>
</gene>
<keyword evidence="4" id="KW-1185">Reference proteome</keyword>
<protein>
    <recommendedName>
        <fullName evidence="1">Receptor expression-enhancing protein</fullName>
    </recommendedName>
</protein>
<keyword evidence="1" id="KW-1133">Transmembrane helix</keyword>
<dbReference type="PANTHER" id="PTHR12300:SF117">
    <property type="entry name" value="LP05237P-RELATED"/>
    <property type="match status" value="1"/>
</dbReference>
<comment type="subcellular location">
    <subcellularLocation>
        <location evidence="1">Membrane</location>
        <topology evidence="1">Multi-pass membrane protein</topology>
    </subcellularLocation>
</comment>
<organism evidence="3 4">
    <name type="scientific">Fragariocoptes setiger</name>
    <dbReference type="NCBI Taxonomy" id="1670756"/>
    <lineage>
        <taxon>Eukaryota</taxon>
        <taxon>Metazoa</taxon>
        <taxon>Ecdysozoa</taxon>
        <taxon>Arthropoda</taxon>
        <taxon>Chelicerata</taxon>
        <taxon>Arachnida</taxon>
        <taxon>Acari</taxon>
        <taxon>Acariformes</taxon>
        <taxon>Trombidiformes</taxon>
        <taxon>Prostigmata</taxon>
        <taxon>Eupodina</taxon>
        <taxon>Eriophyoidea</taxon>
        <taxon>Phytoptidae</taxon>
        <taxon>Fragariocoptes</taxon>
    </lineage>
</organism>
<evidence type="ECO:0000313" key="4">
    <source>
        <dbReference type="Proteomes" id="UP000825002"/>
    </source>
</evidence>
<feature type="compositionally biased region" description="Basic residues" evidence="2">
    <location>
        <begin position="269"/>
        <end position="283"/>
    </location>
</feature>
<feature type="transmembrane region" description="Helical" evidence="1">
    <location>
        <begin position="12"/>
        <end position="33"/>
    </location>
</feature>
<comment type="caution">
    <text evidence="3">The sequence shown here is derived from an EMBL/GenBank/DDBJ whole genome shotgun (WGS) entry which is preliminary data.</text>
</comment>
<dbReference type="Pfam" id="PF03134">
    <property type="entry name" value="TB2_DP1_HVA22"/>
    <property type="match status" value="1"/>
</dbReference>
<feature type="compositionally biased region" description="Basic and acidic residues" evidence="2">
    <location>
        <begin position="284"/>
        <end position="310"/>
    </location>
</feature>
<evidence type="ECO:0000313" key="3">
    <source>
        <dbReference type="EMBL" id="KAG9508609.1"/>
    </source>
</evidence>
<accession>A0ABQ7S5B0</accession>
<keyword evidence="1" id="KW-0812">Transmembrane</keyword>
<feature type="transmembrane region" description="Helical" evidence="1">
    <location>
        <begin position="83"/>
        <end position="102"/>
    </location>
</feature>